<comment type="caution">
    <text evidence="2">The sequence shown here is derived from an EMBL/GenBank/DDBJ whole genome shotgun (WGS) entry which is preliminary data.</text>
</comment>
<dbReference type="Proteomes" id="UP000287651">
    <property type="component" value="Unassembled WGS sequence"/>
</dbReference>
<gene>
    <name evidence="2" type="ORF">B296_00008877</name>
</gene>
<feature type="compositionally biased region" description="Basic residues" evidence="1">
    <location>
        <begin position="170"/>
        <end position="184"/>
    </location>
</feature>
<dbReference type="AlphaFoldDB" id="A0A426YW73"/>
<proteinExistence type="predicted"/>
<evidence type="ECO:0000256" key="1">
    <source>
        <dbReference type="SAM" id="MobiDB-lite"/>
    </source>
</evidence>
<organism evidence="2 3">
    <name type="scientific">Ensete ventricosum</name>
    <name type="common">Abyssinian banana</name>
    <name type="synonym">Musa ensete</name>
    <dbReference type="NCBI Taxonomy" id="4639"/>
    <lineage>
        <taxon>Eukaryota</taxon>
        <taxon>Viridiplantae</taxon>
        <taxon>Streptophyta</taxon>
        <taxon>Embryophyta</taxon>
        <taxon>Tracheophyta</taxon>
        <taxon>Spermatophyta</taxon>
        <taxon>Magnoliopsida</taxon>
        <taxon>Liliopsida</taxon>
        <taxon>Zingiberales</taxon>
        <taxon>Musaceae</taxon>
        <taxon>Ensete</taxon>
    </lineage>
</organism>
<evidence type="ECO:0000313" key="3">
    <source>
        <dbReference type="Proteomes" id="UP000287651"/>
    </source>
</evidence>
<reference evidence="2 3" key="1">
    <citation type="journal article" date="2014" name="Agronomy (Basel)">
        <title>A Draft Genome Sequence for Ensete ventricosum, the Drought-Tolerant Tree Against Hunger.</title>
        <authorList>
            <person name="Harrison J."/>
            <person name="Moore K.A."/>
            <person name="Paszkiewicz K."/>
            <person name="Jones T."/>
            <person name="Grant M."/>
            <person name="Ambacheew D."/>
            <person name="Muzemil S."/>
            <person name="Studholme D.J."/>
        </authorList>
    </citation>
    <scope>NUCLEOTIDE SEQUENCE [LARGE SCALE GENOMIC DNA]</scope>
</reference>
<protein>
    <submittedName>
        <fullName evidence="2">Uncharacterized protein</fullName>
    </submittedName>
</protein>
<accession>A0A426YW73</accession>
<feature type="compositionally biased region" description="Low complexity" evidence="1">
    <location>
        <begin position="214"/>
        <end position="223"/>
    </location>
</feature>
<feature type="region of interest" description="Disordered" evidence="1">
    <location>
        <begin position="159"/>
        <end position="223"/>
    </location>
</feature>
<evidence type="ECO:0000313" key="2">
    <source>
        <dbReference type="EMBL" id="RRT55969.1"/>
    </source>
</evidence>
<sequence length="243" mass="26741">MTFSVPKVLINRASDREYDVQSNRCDLRPTYPTVKMTSRNFSSLSFFGSSVESVTWTLDTVEAVNSGPQVVGRPSGSPRVEVVSLSSRGAIPTDSKVLKAMMVMQSCYNNDSTMTVRRLAKVQKHFCIPVEYESMSHFLGSVLIAGYRSQGKQAPLVGATARRGSACGHGRLRPARRGGSRPRAHPLIARRPQRGPTAGRSQGWPPLSRVATDGQGQPPLALGQQRWQRRWGKRGYGILMRKG</sequence>
<name>A0A426YW73_ENSVE</name>
<dbReference type="EMBL" id="AMZH03009839">
    <property type="protein sequence ID" value="RRT55969.1"/>
    <property type="molecule type" value="Genomic_DNA"/>
</dbReference>